<accession>A0ABT5IBX1</accession>
<proteinExistence type="inferred from homology"/>
<dbReference type="Pfam" id="PF13350">
    <property type="entry name" value="Y_phosphatase3"/>
    <property type="match status" value="1"/>
</dbReference>
<reference evidence="3 4" key="1">
    <citation type="submission" date="2023-01" db="EMBL/GenBank/DDBJ databases">
        <title>Novel species of the genus Asticcacaulis isolated from rivers.</title>
        <authorList>
            <person name="Lu H."/>
        </authorList>
    </citation>
    <scope>NUCLEOTIDE SEQUENCE [LARGE SCALE GENOMIC DNA]</scope>
    <source>
        <strain evidence="3 4">DXS10W</strain>
    </source>
</reference>
<evidence type="ECO:0000256" key="2">
    <source>
        <dbReference type="SAM" id="SignalP"/>
    </source>
</evidence>
<keyword evidence="4" id="KW-1185">Reference proteome</keyword>
<comment type="caution">
    <text evidence="3">The sequence shown here is derived from an EMBL/GenBank/DDBJ whole genome shotgun (WGS) entry which is preliminary data.</text>
</comment>
<gene>
    <name evidence="3" type="ORF">PQU94_05210</name>
</gene>
<dbReference type="SUPFAM" id="SSF52799">
    <property type="entry name" value="(Phosphotyrosine protein) phosphatases II"/>
    <property type="match status" value="1"/>
</dbReference>
<dbReference type="InterPro" id="IPR026893">
    <property type="entry name" value="Tyr/Ser_Pase_IphP-type"/>
</dbReference>
<feature type="chain" id="PRO_5045210154" evidence="2">
    <location>
        <begin position="26"/>
        <end position="290"/>
    </location>
</feature>
<dbReference type="EMBL" id="JAQQKW010000002">
    <property type="protein sequence ID" value="MDC7693677.1"/>
    <property type="molecule type" value="Genomic_DNA"/>
</dbReference>
<dbReference type="RefSeq" id="WP_272740427.1">
    <property type="nucleotide sequence ID" value="NZ_JAQQKW010000002.1"/>
</dbReference>
<dbReference type="Proteomes" id="UP001216595">
    <property type="component" value="Unassembled WGS sequence"/>
</dbReference>
<dbReference type="InterPro" id="IPR029021">
    <property type="entry name" value="Prot-tyrosine_phosphatase-like"/>
</dbReference>
<name>A0ABT5IBX1_9CAUL</name>
<protein>
    <submittedName>
        <fullName evidence="3">Tyrosine-protein phosphatase</fullName>
    </submittedName>
</protein>
<evidence type="ECO:0000313" key="4">
    <source>
        <dbReference type="Proteomes" id="UP001216595"/>
    </source>
</evidence>
<evidence type="ECO:0000313" key="3">
    <source>
        <dbReference type="EMBL" id="MDC7693677.1"/>
    </source>
</evidence>
<sequence length="290" mass="31708">MSKPVRALGLCAALLFAAVAPQAVAQASTPVAVEARSRLIAIEGSNNFRDIGGYKTADGREVKWGILYRSAAMNRITPAGFGQLKALGIKTNVDFRATQERASAPAVWPADMKVAVYSQDYDMDMTPFMAFFQKGTVTADDTRAMMAGFYADAPFKFADQYKRLMRLIIDGETPLVYNCSAGKDRTGVATALILTILGVPRATVTEDYLLSNRYYTPDMPKAGEKEDPMMAAFRRLPPDVVQALMGVDARYLDAAFAAIEAREGGWDRYVREDLGLSAADVTTLKTRLLK</sequence>
<comment type="similarity">
    <text evidence="1">Belongs to the protein-tyrosine phosphatase family.</text>
</comment>
<dbReference type="Gene3D" id="3.90.190.10">
    <property type="entry name" value="Protein tyrosine phosphatase superfamily"/>
    <property type="match status" value="1"/>
</dbReference>
<organism evidence="3 4">
    <name type="scientific">Asticcacaulis currens</name>
    <dbReference type="NCBI Taxonomy" id="2984210"/>
    <lineage>
        <taxon>Bacteria</taxon>
        <taxon>Pseudomonadati</taxon>
        <taxon>Pseudomonadota</taxon>
        <taxon>Alphaproteobacteria</taxon>
        <taxon>Caulobacterales</taxon>
        <taxon>Caulobacteraceae</taxon>
        <taxon>Asticcacaulis</taxon>
    </lineage>
</organism>
<feature type="signal peptide" evidence="2">
    <location>
        <begin position="1"/>
        <end position="25"/>
    </location>
</feature>
<keyword evidence="2" id="KW-0732">Signal</keyword>
<dbReference type="PANTHER" id="PTHR31126">
    <property type="entry name" value="TYROSINE-PROTEIN PHOSPHATASE"/>
    <property type="match status" value="1"/>
</dbReference>
<dbReference type="PANTHER" id="PTHR31126:SF1">
    <property type="entry name" value="TYROSINE SPECIFIC PROTEIN PHOSPHATASES DOMAIN-CONTAINING PROTEIN"/>
    <property type="match status" value="1"/>
</dbReference>
<evidence type="ECO:0000256" key="1">
    <source>
        <dbReference type="ARBA" id="ARBA00009580"/>
    </source>
</evidence>